<evidence type="ECO:0000256" key="1">
    <source>
        <dbReference type="ARBA" id="ARBA00022468"/>
    </source>
</evidence>
<dbReference type="OrthoDB" id="19311at2759"/>
<comment type="caution">
    <text evidence="5">The sequence shown here is derived from an EMBL/GenBank/DDBJ whole genome shotgun (WGS) entry which is preliminary data.</text>
</comment>
<evidence type="ECO:0000259" key="4">
    <source>
        <dbReference type="PROSITE" id="PS50085"/>
    </source>
</evidence>
<dbReference type="GeneID" id="25265708"/>
<dbReference type="Proteomes" id="UP000027361">
    <property type="component" value="Unassembled WGS sequence"/>
</dbReference>
<dbReference type="HOGENOM" id="CLU_231914_0_0_1"/>
<feature type="compositionally biased region" description="Polar residues" evidence="2">
    <location>
        <begin position="518"/>
        <end position="530"/>
    </location>
</feature>
<organism evidence="5 6">
    <name type="scientific">Tilletiaria anomala (strain ATCC 24038 / CBS 436.72 / UBC 951)</name>
    <dbReference type="NCBI Taxonomy" id="1037660"/>
    <lineage>
        <taxon>Eukaryota</taxon>
        <taxon>Fungi</taxon>
        <taxon>Dikarya</taxon>
        <taxon>Basidiomycota</taxon>
        <taxon>Ustilaginomycotina</taxon>
        <taxon>Exobasidiomycetes</taxon>
        <taxon>Georgefischeriales</taxon>
        <taxon>Tilletiariaceae</taxon>
        <taxon>Tilletiaria</taxon>
    </lineage>
</organism>
<feature type="compositionally biased region" description="Polar residues" evidence="2">
    <location>
        <begin position="471"/>
        <end position="487"/>
    </location>
</feature>
<dbReference type="GO" id="GO:0005096">
    <property type="term" value="F:GTPase activator activity"/>
    <property type="evidence" value="ECO:0007669"/>
    <property type="project" value="UniProtKB-KW"/>
</dbReference>
<dbReference type="InterPro" id="IPR000331">
    <property type="entry name" value="Rap/Ran_GAP_dom"/>
</dbReference>
<dbReference type="InterPro" id="IPR018515">
    <property type="entry name" value="Tuberin-type_domain"/>
</dbReference>
<accession>A0A066VN08</accession>
<dbReference type="InParanoid" id="A0A066VN08"/>
<dbReference type="SUPFAM" id="SSF111347">
    <property type="entry name" value="Rap/Ran-GAP"/>
    <property type="match status" value="1"/>
</dbReference>
<gene>
    <name evidence="5" type="ORF">K437DRAFT_264412</name>
</gene>
<feature type="region of interest" description="Disordered" evidence="2">
    <location>
        <begin position="1813"/>
        <end position="1836"/>
    </location>
</feature>
<evidence type="ECO:0000313" key="6">
    <source>
        <dbReference type="Proteomes" id="UP000027361"/>
    </source>
</evidence>
<keyword evidence="3" id="KW-0732">Signal</keyword>
<dbReference type="STRING" id="1037660.A0A066VN08"/>
<evidence type="ECO:0000313" key="5">
    <source>
        <dbReference type="EMBL" id="KDN39950.1"/>
    </source>
</evidence>
<keyword evidence="1" id="KW-0343">GTPase activation</keyword>
<feature type="signal peptide" evidence="3">
    <location>
        <begin position="1"/>
        <end position="20"/>
    </location>
</feature>
<dbReference type="GO" id="GO:0005634">
    <property type="term" value="C:nucleus"/>
    <property type="evidence" value="ECO:0007669"/>
    <property type="project" value="InterPro"/>
</dbReference>
<dbReference type="PANTHER" id="PTHR10063:SF0">
    <property type="entry name" value="TUBERIN"/>
    <property type="match status" value="1"/>
</dbReference>
<dbReference type="FunFam" id="3.40.50.11210:FF:000007">
    <property type="entry name" value="Tuberous sclerosis 2"/>
    <property type="match status" value="1"/>
</dbReference>
<dbReference type="InterPro" id="IPR024584">
    <property type="entry name" value="Tuberin_N"/>
</dbReference>
<feature type="region of interest" description="Disordered" evidence="2">
    <location>
        <begin position="471"/>
        <end position="555"/>
    </location>
</feature>
<dbReference type="Pfam" id="PF02145">
    <property type="entry name" value="Rap_GAP"/>
    <property type="match status" value="1"/>
</dbReference>
<dbReference type="PROSITE" id="PS50085">
    <property type="entry name" value="RAPGAP"/>
    <property type="match status" value="1"/>
</dbReference>
<dbReference type="EMBL" id="JMSN01000097">
    <property type="protein sequence ID" value="KDN39950.1"/>
    <property type="molecule type" value="Genomic_DNA"/>
</dbReference>
<dbReference type="RefSeq" id="XP_013241233.1">
    <property type="nucleotide sequence ID" value="XM_013385779.1"/>
</dbReference>
<protein>
    <recommendedName>
        <fullName evidence="4">Rap-GAP domain-containing protein</fullName>
    </recommendedName>
</protein>
<dbReference type="OMA" id="FNRMAFS"/>
<keyword evidence="6" id="KW-1185">Reference proteome</keyword>
<proteinExistence type="predicted"/>
<dbReference type="Pfam" id="PF11864">
    <property type="entry name" value="DUF3384"/>
    <property type="match status" value="1"/>
</dbReference>
<feature type="domain" description="Rap-GAP" evidence="4">
    <location>
        <begin position="1877"/>
        <end position="2115"/>
    </location>
</feature>
<dbReference type="GO" id="GO:0051056">
    <property type="term" value="P:regulation of small GTPase mediated signal transduction"/>
    <property type="evidence" value="ECO:0007669"/>
    <property type="project" value="InterPro"/>
</dbReference>
<dbReference type="PANTHER" id="PTHR10063">
    <property type="entry name" value="TUBERIN"/>
    <property type="match status" value="1"/>
</dbReference>
<feature type="compositionally biased region" description="Basic and acidic residues" evidence="2">
    <location>
        <begin position="1224"/>
        <end position="1274"/>
    </location>
</feature>
<name>A0A066VN08_TILAU</name>
<reference evidence="5 6" key="1">
    <citation type="submission" date="2014-05" db="EMBL/GenBank/DDBJ databases">
        <title>Draft genome sequence of a rare smut relative, Tilletiaria anomala UBC 951.</title>
        <authorList>
            <consortium name="DOE Joint Genome Institute"/>
            <person name="Toome M."/>
            <person name="Kuo A."/>
            <person name="Henrissat B."/>
            <person name="Lipzen A."/>
            <person name="Tritt A."/>
            <person name="Yoshinaga Y."/>
            <person name="Zane M."/>
            <person name="Barry K."/>
            <person name="Grigoriev I.V."/>
            <person name="Spatafora J.W."/>
            <person name="Aimea M.C."/>
        </authorList>
    </citation>
    <scope>NUCLEOTIDE SEQUENCE [LARGE SCALE GENOMIC DNA]</scope>
    <source>
        <strain evidence="5 6">UBC 951</strain>
    </source>
</reference>
<dbReference type="Gene3D" id="3.40.50.11210">
    <property type="entry name" value="Rap/Ran-GAP"/>
    <property type="match status" value="1"/>
</dbReference>
<dbReference type="Pfam" id="PF03542">
    <property type="entry name" value="Tuberin"/>
    <property type="match status" value="1"/>
</dbReference>
<dbReference type="InterPro" id="IPR027107">
    <property type="entry name" value="Tuberin/Ral-act_asu"/>
</dbReference>
<evidence type="ECO:0000256" key="2">
    <source>
        <dbReference type="SAM" id="MobiDB-lite"/>
    </source>
</evidence>
<dbReference type="GO" id="GO:0033596">
    <property type="term" value="C:TSC1-TSC2 complex"/>
    <property type="evidence" value="ECO:0007669"/>
    <property type="project" value="TreeGrafter"/>
</dbReference>
<feature type="region of interest" description="Disordered" evidence="2">
    <location>
        <begin position="1224"/>
        <end position="1285"/>
    </location>
</feature>
<feature type="chain" id="PRO_5001628284" description="Rap-GAP domain-containing protein" evidence="3">
    <location>
        <begin position="21"/>
        <end position="2198"/>
    </location>
</feature>
<evidence type="ECO:0000256" key="3">
    <source>
        <dbReference type="SAM" id="SignalP"/>
    </source>
</evidence>
<dbReference type="InterPro" id="IPR035974">
    <property type="entry name" value="Rap/Ran-GAP_sf"/>
</dbReference>
<dbReference type="GO" id="GO:0032007">
    <property type="term" value="P:negative regulation of TOR signaling"/>
    <property type="evidence" value="ECO:0007669"/>
    <property type="project" value="TreeGrafter"/>
</dbReference>
<sequence>MIQMVPTLLCFRLLLNFFFGRDTSETRFFEAFGEAALQFGTTDRMAGDRRRAASTSAALPVGTEFSPSVAATGLGNISRSTSSHVASGAATTKPSLGQQLLRTFRQRQSTVSAQTISVNVGSSRSAPSSAALLSATASSAAAFDAFQTTADLHDFASADAEKIAAFVPKDAGAAEALLGDIRTALPLTQPQSDEATSVICQKILALTVAVKTSTTFEQQQQEQQSDEASEAIADTTVQPCLPSLSSVFQLCIILLDGDAPLSKLHIYTADLLTASVKLADLCSSHGSMSRSVSVGEAVLDQAVGKVVLTTIDRALFYRLICGLSRSSSGASPFESMQSADGVPAHHVRAAQLRAFCVLSRDGREMVAFPGLIGLLSEWMNSTWVALLAARVRMRLLATLEDEGANLRDKADLASELTVKEWNFHAILELVSNSFKFSFARIPLGNIQSTLRTLCGLVMPFEAPKDIATAQVVPSSEQPLPASQSRPVLSSPLLRPQRRARSKERKPLTEGYSYYGLELNSSESTSPTDTPRLTPRMKPQTLPDSGPELASPPRQKAPAPIVLATLSPSTVASNPFGGSTDGRTSSVCASNAVGELKEEAASIQELDPLIELHTEDLRAIFKVLDSLLRFGLVPPQSVSPIVLMLCRILGQAESADASGKEKAKSVRSDWREQALRIHNNLLRSHYANSAVRTVVDTLAKPTSRSTLANIDKPLLVGGLRFLQSAAQYIDDLAEEAVHSQLQTAKPCSGAGAQEDALAPALSLPIVMPALRGAVQLESDDVDLELIKLFFFITRGRSASAPNRATCLAPTTTMDWDNMLELTAMAKRHLQAIGSSLGTPSFFPQSGEKSKQVKQISSDAKIVSPVVTAFLQFLSSSRFARPGQSGSQADSSNQSLAIPWSRRLASLMLSLSPLLPDDRVTDLVDYYWSQHLCLPCTTDWIANIKALLQAIFYRSDGLAQEFGSTPAPNARQRVVSLVFEHVYVAVFDLPHHRANLMLNVILPLATASFGMENDPAVHSKVRSSLVEAAASAGAAEEVVRLREDGDEDQPALSGDSSLDDNSNVFNAVRELLSKLVRSVPLPKEDRVFCLHSANRATVPKSVHATLDLIAIFNRMAFSAPWTLSSARMEAPNSVHVGEISARRHCVLLFRDLVRIIEDPVIEGKDQSQGRVPIVSRLCALQWALRLRTDRRHRLYVLQDLDDYIEPYARMLGRGRGIHVATTVRDEAPARAGRATERPIEASDRSKSRVREESRDRGRGRGDDAREDSRRARERSRAPPPGRNVADKPLHWHLPQRVLFEMPLVSVRSDIVSTYILKDASSPSAEEPPSAVPLPISELLSAIISILADEQDWDLVSYVLCHLPFQLANRYLFCGPRAQDQVLKLRQLLCSKLPSSSLCSKATLPTELRRTDLIAVAYFTLHILISYRTLFTRSQQDEMVESFLAGLNKSQNTARACVKALSIAAFELQKSFTRLLSGGLVKLSTVMSSTAMSVHILELIVSIGHMPACHANFTEADYRRVFGIALQYIQYHQSPAASSREDFRASPAAFALSQYVMMMAYYSLALWFMLLRVSERPKHMHAIARGLILANEGREKISDQTETMFDFLARATHANAQPKPRRSFINSVLMGPSSVGIGRPGVKDATRITKSWLYGQSIVTFTSLHRKGWVEIVIRRPSGATAMLCKLENEDGVPAVDDLDDAPEMLMSNRDPERLSKPVIKAPPIPVLTVQEHLRRGLSTQTRRLAGPAKFGLGKRPRALSADAGAEIFSRRDQLSDAVLSPTVPSNDATVSSPYQGGENKVTRAMKEIMESALRVEAESQPAKGKQKAEKEQATGTNKTSVVAMTDPSFIALQLSSYPDIDLSRAPLMLPDEPATDRMIRAVDLTPVVDFHKIGVLYVGKGQNTEKEILGNRHGSAAYSRLLSRLGDLIVLKEQQDVYIGGLDRSNDEHGPVAYIWGDEIAQIVYHTATLMPNKVEDAAHRAKKALIGNDWVHIVFNESGEEYKFGTIPSQFNYVNVVISPDSRGGVEFGSVAMDDVIFYRVSLQCRPGMPAFSPVGDGVMVSEDNLADFVRVLALNSNLMSQIYLDTGESMQPYTSNWVSRLHHLTRFRAQLEAKRAQTKAKDEKEAAPMDPHEAITHAACSQPATMYTFSATTAACIPTLRLADFRSILLSEMRRQHSMIVRGRRVYSSASWSSGRPG</sequence>